<accession>A0AB74UCE5</accession>
<name>A0AB74UCE5_9GAMM</name>
<dbReference type="RefSeq" id="WP_353979636.1">
    <property type="nucleotide sequence ID" value="NZ_CP159578.1"/>
</dbReference>
<evidence type="ECO:0000256" key="1">
    <source>
        <dbReference type="SAM" id="Phobius"/>
    </source>
</evidence>
<keyword evidence="1" id="KW-0812">Transmembrane</keyword>
<keyword evidence="1" id="KW-1133">Transmembrane helix</keyword>
<protein>
    <submittedName>
        <fullName evidence="2">Uncharacterized protein</fullName>
    </submittedName>
</protein>
<keyword evidence="1" id="KW-0472">Membrane</keyword>
<evidence type="ECO:0000313" key="2">
    <source>
        <dbReference type="EMBL" id="XCJ78662.1"/>
    </source>
</evidence>
<feature type="transmembrane region" description="Helical" evidence="1">
    <location>
        <begin position="7"/>
        <end position="25"/>
    </location>
</feature>
<feature type="transmembrane region" description="Helical" evidence="1">
    <location>
        <begin position="31"/>
        <end position="52"/>
    </location>
</feature>
<reference evidence="2" key="1">
    <citation type="submission" date="2024-06" db="EMBL/GenBank/DDBJ databases">
        <title>Complete genome of Salinicola endophyticus HNIBRBA4755.</title>
        <authorList>
            <person name="Shin S.Y."/>
            <person name="Kang H."/>
            <person name="Song J."/>
        </authorList>
    </citation>
    <scope>NUCLEOTIDE SEQUENCE</scope>
    <source>
        <strain evidence="2">HNIBRBA4755</strain>
    </source>
</reference>
<sequence>MRIRGWKWVVWGLVLACYVVPYGLLSGVRAWYGSFLFWALVGVAVIVCNVMMTRDFRDGPEA</sequence>
<organism evidence="2">
    <name type="scientific">Salinicola endophyticus</name>
    <dbReference type="NCBI Taxonomy" id="1949083"/>
    <lineage>
        <taxon>Bacteria</taxon>
        <taxon>Pseudomonadati</taxon>
        <taxon>Pseudomonadota</taxon>
        <taxon>Gammaproteobacteria</taxon>
        <taxon>Oceanospirillales</taxon>
        <taxon>Halomonadaceae</taxon>
        <taxon>Salinicola</taxon>
    </lineage>
</organism>
<dbReference type="EMBL" id="CP159578">
    <property type="protein sequence ID" value="XCJ78662.1"/>
    <property type="molecule type" value="Genomic_DNA"/>
</dbReference>
<gene>
    <name evidence="2" type="ORF">ABV408_14630</name>
</gene>
<dbReference type="AlphaFoldDB" id="A0AB74UCE5"/>
<proteinExistence type="predicted"/>